<protein>
    <submittedName>
        <fullName evidence="1">Uncharacterized protein</fullName>
    </submittedName>
</protein>
<proteinExistence type="predicted"/>
<reference evidence="1" key="1">
    <citation type="submission" date="2020-10" db="EMBL/GenBank/DDBJ databases">
        <authorList>
            <person name="Gilroy R."/>
        </authorList>
    </citation>
    <scope>NUCLEOTIDE SEQUENCE</scope>
    <source>
        <strain evidence="1">2889</strain>
    </source>
</reference>
<accession>A0A9D9GZF9</accession>
<name>A0A9D9GZF9_9BACT</name>
<dbReference type="AlphaFoldDB" id="A0A9D9GZF9"/>
<organism evidence="1 2">
    <name type="scientific">Candidatus Pullibacteroides excrementavium</name>
    <dbReference type="NCBI Taxonomy" id="2840905"/>
    <lineage>
        <taxon>Bacteria</taxon>
        <taxon>Pseudomonadati</taxon>
        <taxon>Bacteroidota</taxon>
        <taxon>Bacteroidia</taxon>
        <taxon>Bacteroidales</taxon>
        <taxon>Candidatus Pullibacteroides</taxon>
    </lineage>
</organism>
<reference evidence="1" key="2">
    <citation type="journal article" date="2021" name="PeerJ">
        <title>Extensive microbial diversity within the chicken gut microbiome revealed by metagenomics and culture.</title>
        <authorList>
            <person name="Gilroy R."/>
            <person name="Ravi A."/>
            <person name="Getino M."/>
            <person name="Pursley I."/>
            <person name="Horton D.L."/>
            <person name="Alikhan N.F."/>
            <person name="Baker D."/>
            <person name="Gharbi K."/>
            <person name="Hall N."/>
            <person name="Watson M."/>
            <person name="Adriaenssens E.M."/>
            <person name="Foster-Nyarko E."/>
            <person name="Jarju S."/>
            <person name="Secka A."/>
            <person name="Antonio M."/>
            <person name="Oren A."/>
            <person name="Chaudhuri R.R."/>
            <person name="La Ragione R."/>
            <person name="Hildebrand F."/>
            <person name="Pallen M.J."/>
        </authorList>
    </citation>
    <scope>NUCLEOTIDE SEQUENCE</scope>
    <source>
        <strain evidence="1">2889</strain>
    </source>
</reference>
<evidence type="ECO:0000313" key="2">
    <source>
        <dbReference type="Proteomes" id="UP000823612"/>
    </source>
</evidence>
<sequence length="105" mass="11905">DVTDDIEVDSSNLSYTDADYKIMANQMYVAMKGAGTDTPAIERVCKKLNNVDDWNALVKAFGVKSVSNWFYKFSGTLYDWLQDELSAREIRKLNEEILNNIGVTL</sequence>
<feature type="non-terminal residue" evidence="1">
    <location>
        <position position="1"/>
    </location>
</feature>
<gene>
    <name evidence="1" type="ORF">IAB08_05630</name>
</gene>
<dbReference type="Proteomes" id="UP000823612">
    <property type="component" value="Unassembled WGS sequence"/>
</dbReference>
<comment type="caution">
    <text evidence="1">The sequence shown here is derived from an EMBL/GenBank/DDBJ whole genome shotgun (WGS) entry which is preliminary data.</text>
</comment>
<dbReference type="EMBL" id="JADIMZ010000086">
    <property type="protein sequence ID" value="MBO8432755.1"/>
    <property type="molecule type" value="Genomic_DNA"/>
</dbReference>
<evidence type="ECO:0000313" key="1">
    <source>
        <dbReference type="EMBL" id="MBO8432755.1"/>
    </source>
</evidence>